<name>A0A2P8DBW2_9BACT</name>
<proteinExistence type="predicted"/>
<reference evidence="2 3" key="1">
    <citation type="submission" date="2018-03" db="EMBL/GenBank/DDBJ databases">
        <title>Genomic Encyclopedia of Type Strains, Phase III (KMG-III): the genomes of soil and plant-associated and newly described type strains.</title>
        <authorList>
            <person name="Whitman W."/>
        </authorList>
    </citation>
    <scope>NUCLEOTIDE SEQUENCE [LARGE SCALE GENOMIC DNA]</scope>
    <source>
        <strain evidence="2 3">CGMCC 1.12700</strain>
    </source>
</reference>
<gene>
    <name evidence="2" type="ORF">B0I18_101878</name>
</gene>
<organism evidence="2 3">
    <name type="scientific">Taibaiella chishuiensis</name>
    <dbReference type="NCBI Taxonomy" id="1434707"/>
    <lineage>
        <taxon>Bacteria</taxon>
        <taxon>Pseudomonadati</taxon>
        <taxon>Bacteroidota</taxon>
        <taxon>Chitinophagia</taxon>
        <taxon>Chitinophagales</taxon>
        <taxon>Chitinophagaceae</taxon>
        <taxon>Taibaiella</taxon>
    </lineage>
</organism>
<dbReference type="Proteomes" id="UP000240572">
    <property type="component" value="Unassembled WGS sequence"/>
</dbReference>
<comment type="caution">
    <text evidence="2">The sequence shown here is derived from an EMBL/GenBank/DDBJ whole genome shotgun (WGS) entry which is preliminary data.</text>
</comment>
<sequence>MKKQTNAKKPFFAHFLEDQNLSGSESEAVQGGQTLKYPSDQEDNTSKVSDLDGGPIHVTLKVPSDSDEAHTNKYPSDGDDDITSLPA</sequence>
<dbReference type="EMBL" id="PYGD01000001">
    <property type="protein sequence ID" value="PSK94718.1"/>
    <property type="molecule type" value="Genomic_DNA"/>
</dbReference>
<evidence type="ECO:0000256" key="1">
    <source>
        <dbReference type="SAM" id="MobiDB-lite"/>
    </source>
</evidence>
<feature type="compositionally biased region" description="Polar residues" evidence="1">
    <location>
        <begin position="19"/>
        <end position="33"/>
    </location>
</feature>
<dbReference type="OrthoDB" id="678197at2"/>
<protein>
    <submittedName>
        <fullName evidence="2">Serine endopeptidase inhibitor I10-like protein</fullName>
    </submittedName>
</protein>
<dbReference type="Pfam" id="PF12559">
    <property type="entry name" value="Inhibitor_I10"/>
    <property type="match status" value="1"/>
</dbReference>
<evidence type="ECO:0000313" key="2">
    <source>
        <dbReference type="EMBL" id="PSK94718.1"/>
    </source>
</evidence>
<feature type="region of interest" description="Disordered" evidence="1">
    <location>
        <begin position="1"/>
        <end position="87"/>
    </location>
</feature>
<dbReference type="NCBIfam" id="NF033738">
    <property type="entry name" value="microvirid_RiPP"/>
    <property type="match status" value="1"/>
</dbReference>
<dbReference type="AlphaFoldDB" id="A0A2P8DBW2"/>
<evidence type="ECO:0000313" key="3">
    <source>
        <dbReference type="Proteomes" id="UP000240572"/>
    </source>
</evidence>
<accession>A0A2P8DBW2</accession>
<feature type="compositionally biased region" description="Acidic residues" evidence="1">
    <location>
        <begin position="77"/>
        <end position="87"/>
    </location>
</feature>
<dbReference type="RefSeq" id="WP_106521406.1">
    <property type="nucleotide sequence ID" value="NZ_PYGD01000001.1"/>
</dbReference>
<keyword evidence="3" id="KW-1185">Reference proteome</keyword>
<dbReference type="InterPro" id="IPR022217">
    <property type="entry name" value="Prot_inh_I10_marinostatin"/>
</dbReference>